<gene>
    <name evidence="2" type="ORF">ZIOFF_061681</name>
</gene>
<comment type="caution">
    <text evidence="2">The sequence shown here is derived from an EMBL/GenBank/DDBJ whole genome shotgun (WGS) entry which is preliminary data.</text>
</comment>
<proteinExistence type="predicted"/>
<evidence type="ECO:0000313" key="3">
    <source>
        <dbReference type="Proteomes" id="UP000734854"/>
    </source>
</evidence>
<evidence type="ECO:0000313" key="2">
    <source>
        <dbReference type="EMBL" id="KAG6478246.1"/>
    </source>
</evidence>
<feature type="region of interest" description="Disordered" evidence="1">
    <location>
        <begin position="190"/>
        <end position="217"/>
    </location>
</feature>
<reference evidence="2 3" key="1">
    <citation type="submission" date="2020-08" db="EMBL/GenBank/DDBJ databases">
        <title>Plant Genome Project.</title>
        <authorList>
            <person name="Zhang R.-G."/>
        </authorList>
    </citation>
    <scope>NUCLEOTIDE SEQUENCE [LARGE SCALE GENOMIC DNA]</scope>
    <source>
        <tissue evidence="2">Rhizome</tissue>
    </source>
</reference>
<accession>A0A8J5F2U2</accession>
<protein>
    <submittedName>
        <fullName evidence="2">Uncharacterized protein</fullName>
    </submittedName>
</protein>
<keyword evidence="3" id="KW-1185">Reference proteome</keyword>
<feature type="compositionally biased region" description="Polar residues" evidence="1">
    <location>
        <begin position="190"/>
        <end position="202"/>
    </location>
</feature>
<name>A0A8J5F2U2_ZINOF</name>
<dbReference type="AlphaFoldDB" id="A0A8J5F2U2"/>
<sequence>MEKDVRESEIDNINKDVDEFEESDYDFDENDRLFETFVDYDARVSKEKDMTGDEHISDELLHMMQQHEGDVDCVNDDGFGNPLTSDDDDEIQDFPIYDKNTDSENPQLKLGLIFNSKKEAKFAIESYCIRKGMSVMFVKRPNRIEIQIRGSSNTLSNVNVDQSTIIQTSLFVKGGRNYTTISRLQSISSDSRRQVQSMSQPMSKPRSGPNISKKRITSSQSSVIKNDHCFLYDILVLEFIFWNDGYMF</sequence>
<dbReference type="Proteomes" id="UP000734854">
    <property type="component" value="Unassembled WGS sequence"/>
</dbReference>
<evidence type="ECO:0000256" key="1">
    <source>
        <dbReference type="SAM" id="MobiDB-lite"/>
    </source>
</evidence>
<organism evidence="2 3">
    <name type="scientific">Zingiber officinale</name>
    <name type="common">Ginger</name>
    <name type="synonym">Amomum zingiber</name>
    <dbReference type="NCBI Taxonomy" id="94328"/>
    <lineage>
        <taxon>Eukaryota</taxon>
        <taxon>Viridiplantae</taxon>
        <taxon>Streptophyta</taxon>
        <taxon>Embryophyta</taxon>
        <taxon>Tracheophyta</taxon>
        <taxon>Spermatophyta</taxon>
        <taxon>Magnoliopsida</taxon>
        <taxon>Liliopsida</taxon>
        <taxon>Zingiberales</taxon>
        <taxon>Zingiberaceae</taxon>
        <taxon>Zingiber</taxon>
    </lineage>
</organism>
<dbReference type="EMBL" id="JACMSC010000017">
    <property type="protein sequence ID" value="KAG6478246.1"/>
    <property type="molecule type" value="Genomic_DNA"/>
</dbReference>